<dbReference type="Gene3D" id="1.10.150.130">
    <property type="match status" value="1"/>
</dbReference>
<organism evidence="10 11">
    <name type="scientific">Blautia producta</name>
    <dbReference type="NCBI Taxonomy" id="33035"/>
    <lineage>
        <taxon>Bacteria</taxon>
        <taxon>Bacillati</taxon>
        <taxon>Bacillota</taxon>
        <taxon>Clostridia</taxon>
        <taxon>Lachnospirales</taxon>
        <taxon>Lachnospiraceae</taxon>
        <taxon>Blautia</taxon>
    </lineage>
</organism>
<dbReference type="PANTHER" id="PTHR33217:SF8">
    <property type="entry name" value="MUTATOR FAMILY TRANSPOSASE"/>
    <property type="match status" value="1"/>
</dbReference>
<keyword evidence="6" id="KW-0229">DNA integration</keyword>
<dbReference type="InterPro" id="IPR004107">
    <property type="entry name" value="Integrase_SAM-like_N"/>
</dbReference>
<comment type="similarity">
    <text evidence="4">Belongs to the transposase mutator family.</text>
</comment>
<evidence type="ECO:0000256" key="1">
    <source>
        <dbReference type="ARBA" id="ARBA00002190"/>
    </source>
</evidence>
<evidence type="ECO:0000256" key="4">
    <source>
        <dbReference type="ARBA" id="ARBA00010961"/>
    </source>
</evidence>
<evidence type="ECO:0000256" key="2">
    <source>
        <dbReference type="ARBA" id="ARBA00003283"/>
    </source>
</evidence>
<evidence type="ECO:0000256" key="3">
    <source>
        <dbReference type="ARBA" id="ARBA00008857"/>
    </source>
</evidence>
<comment type="similarity">
    <text evidence="3">Belongs to the 'phage' integrase family.</text>
</comment>
<evidence type="ECO:0000256" key="7">
    <source>
        <dbReference type="ARBA" id="ARBA00023125"/>
    </source>
</evidence>
<dbReference type="InterPro" id="IPR011010">
    <property type="entry name" value="DNA_brk_join_enz"/>
</dbReference>
<dbReference type="SUPFAM" id="SSF56349">
    <property type="entry name" value="DNA breaking-rejoining enzymes"/>
    <property type="match status" value="1"/>
</dbReference>
<accession>A0ABZ0UC43</accession>
<name>A0ABZ0UC43_9FIRM</name>
<evidence type="ECO:0000313" key="11">
    <source>
        <dbReference type="Proteomes" id="UP001325248"/>
    </source>
</evidence>
<protein>
    <submittedName>
        <fullName evidence="10">Tyrosine recombinase XerC</fullName>
    </submittedName>
</protein>
<dbReference type="InterPro" id="IPR013762">
    <property type="entry name" value="Integrase-like_cat_sf"/>
</dbReference>
<evidence type="ECO:0000259" key="9">
    <source>
        <dbReference type="PROSITE" id="PS51898"/>
    </source>
</evidence>
<feature type="domain" description="Tyr recombinase" evidence="9">
    <location>
        <begin position="366"/>
        <end position="565"/>
    </location>
</feature>
<dbReference type="Pfam" id="PF00589">
    <property type="entry name" value="Phage_integrase"/>
    <property type="match status" value="1"/>
</dbReference>
<sequence length="565" mass="66433">MAREKKPVHRVQMTEGKRNIIHQLLEEYDIQTAEDIQDALKDLLGGTIKEMMEAEMEDHLGYEKSERSDNEDYRNGYKRKRVNSSYGTMEIEVPQDRKSTFQPQVVKKRQKDISDIDQKIISMYAKGMTTRQISETIEDIYGFETSEGFISDVTDKILPQIEDWQNRPLDEIYPILFIDAIHYSVRDNGVIRKLAAYVILGINIEAYYHYEKNNNHTTQAGILQLHEIILQALDHALELTLIESNPAKNINPATKEVSILFTDFMLEWLEMMKQCVEETTFASYSIMVKRRIVPYFKEKQYTLANMEENPKYIQEYYQHELDLGLSANTVIHRHANIRKALKYVVKIGLIKSNPADCIERPRKLNYAVSYYKADELSRLFEVSRGDPLELGILLASFYGLRRSEIVGLKWDAIDFEQKTITIKYTVTEVNFEGKLKRIEKERTKSKSSCRTLPLVKPFEDLLIRLYLQQKENRRLCGDCYCQEYLDFIYVNEMGERMKPGFLTQHFSILLKKNGLRKIRFHDLRHPYVKPTTKNIILQQKPMHYCYSMIAHKLLRKHCNILLMDI</sequence>
<proteinExistence type="inferred from homology"/>
<keyword evidence="5" id="KW-0815">Transposition</keyword>
<keyword evidence="11" id="KW-1185">Reference proteome</keyword>
<reference evidence="10" key="1">
    <citation type="submission" date="2023-10" db="EMBL/GenBank/DDBJ databases">
        <title>Genome sequence of Blautia coccoides DSM 935.</title>
        <authorList>
            <person name="Boeer T."/>
            <person name="Bengelsdorf F.R."/>
            <person name="Daniel R."/>
            <person name="Poehlein A."/>
        </authorList>
    </citation>
    <scope>NUCLEOTIDE SEQUENCE [LARGE SCALE GENOMIC DNA]</scope>
    <source>
        <strain evidence="10">DSM 935</strain>
    </source>
</reference>
<dbReference type="InterPro" id="IPR010998">
    <property type="entry name" value="Integrase_recombinase_N"/>
</dbReference>
<gene>
    <name evidence="10" type="primary">xerC_13</name>
    <name evidence="10" type="ORF">BLCOC_20000</name>
</gene>
<dbReference type="PROSITE" id="PS51898">
    <property type="entry name" value="TYR_RECOMBINASE"/>
    <property type="match status" value="1"/>
</dbReference>
<dbReference type="EMBL" id="CP136422">
    <property type="protein sequence ID" value="WPX73650.1"/>
    <property type="molecule type" value="Genomic_DNA"/>
</dbReference>
<dbReference type="Proteomes" id="UP001325248">
    <property type="component" value="Chromosome"/>
</dbReference>
<dbReference type="Pfam" id="PF00872">
    <property type="entry name" value="Transposase_mut"/>
    <property type="match status" value="1"/>
</dbReference>
<keyword evidence="8" id="KW-0233">DNA recombination</keyword>
<dbReference type="InterPro" id="IPR002104">
    <property type="entry name" value="Integrase_catalytic"/>
</dbReference>
<keyword evidence="7" id="KW-0238">DNA-binding</keyword>
<dbReference type="Gene3D" id="1.10.443.10">
    <property type="entry name" value="Intergrase catalytic core"/>
    <property type="match status" value="1"/>
</dbReference>
<evidence type="ECO:0000256" key="8">
    <source>
        <dbReference type="ARBA" id="ARBA00023172"/>
    </source>
</evidence>
<dbReference type="InterPro" id="IPR001207">
    <property type="entry name" value="Transposase_mutator"/>
</dbReference>
<evidence type="ECO:0000256" key="6">
    <source>
        <dbReference type="ARBA" id="ARBA00022908"/>
    </source>
</evidence>
<comment type="function">
    <text evidence="1">Required for the transposition of the insertion element.</text>
</comment>
<dbReference type="CDD" id="cd01189">
    <property type="entry name" value="INT_ICEBs1_C_like"/>
    <property type="match status" value="1"/>
</dbReference>
<comment type="function">
    <text evidence="2">Site-specific tyrosine recombinase, which acts by catalyzing the cutting and rejoining of the recombining DNA molecules.</text>
</comment>
<dbReference type="PANTHER" id="PTHR33217">
    <property type="entry name" value="TRANSPOSASE FOR INSERTION SEQUENCE ELEMENT IS1081"/>
    <property type="match status" value="1"/>
</dbReference>
<dbReference type="Pfam" id="PF14659">
    <property type="entry name" value="Phage_int_SAM_3"/>
    <property type="match status" value="1"/>
</dbReference>
<evidence type="ECO:0000256" key="5">
    <source>
        <dbReference type="ARBA" id="ARBA00022578"/>
    </source>
</evidence>
<evidence type="ECO:0000313" key="10">
    <source>
        <dbReference type="EMBL" id="WPX73650.1"/>
    </source>
</evidence>